<gene>
    <name evidence="4" type="ORF">D7X32_15270</name>
</gene>
<dbReference type="Proteomes" id="UP000268313">
    <property type="component" value="Unassembled WGS sequence"/>
</dbReference>
<evidence type="ECO:0000313" key="5">
    <source>
        <dbReference type="Proteomes" id="UP000268313"/>
    </source>
</evidence>
<dbReference type="AlphaFoldDB" id="A0A3A8K3S7"/>
<evidence type="ECO:0008006" key="6">
    <source>
        <dbReference type="Google" id="ProtNLM"/>
    </source>
</evidence>
<comment type="caution">
    <text evidence="4">The sequence shown here is derived from an EMBL/GenBank/DDBJ whole genome shotgun (WGS) entry which is preliminary data.</text>
</comment>
<feature type="compositionally biased region" description="Low complexity" evidence="1">
    <location>
        <begin position="253"/>
        <end position="275"/>
    </location>
</feature>
<feature type="domain" description="ScoMcrA-like SRA" evidence="3">
    <location>
        <begin position="167"/>
        <end position="247"/>
    </location>
</feature>
<name>A0A3A8K3S7_9BACT</name>
<accession>A0A3A8K3S7</accession>
<dbReference type="InterPro" id="IPR058807">
    <property type="entry name" value="ScoMcrA_N"/>
</dbReference>
<evidence type="ECO:0000256" key="1">
    <source>
        <dbReference type="SAM" id="MobiDB-lite"/>
    </source>
</evidence>
<evidence type="ECO:0000259" key="2">
    <source>
        <dbReference type="Pfam" id="PF26345"/>
    </source>
</evidence>
<proteinExistence type="predicted"/>
<sequence>MWVGLEYGLRVALQDLTSREAVLAAIAEFREIGREAFLQKYGYGEARSYFLSFEGELFDSKAIVGAAHGFQHPKPLANTAFSGGDATVRAKLESLGFNVVSSKESAGGSSPRPLPSLEPGRIYSWDELGNLFDCEANYFSSVGGMASRPEMQALLLITHIGGAKSFDYEDYWDGDELIYTGRGQTGDQRMDGQNKLLASNRYTNFMFEGAATRLLRFLGVVRSTQHWWSTGPDSNGTQRRIIRFRLRFNERAGATTAAPTTASRRARRAPTLTPRPFDETRVPSAAVPGEEKRSPEETLALKEKAVQGHFHLVAALNRALLSAGWQEVREIPTSVDLWGRRPGDGRRVIFEVKTLGERSEVDLTRDALSQLLEYRHFRGEPDDLLCLVMNAPVSDARERFLRSQGVAVLTYDGTGFEAAGPLALEMVGTLVEQT</sequence>
<reference evidence="5" key="1">
    <citation type="submission" date="2018-09" db="EMBL/GenBank/DDBJ databases">
        <authorList>
            <person name="Livingstone P.G."/>
            <person name="Whitworth D.E."/>
        </authorList>
    </citation>
    <scope>NUCLEOTIDE SEQUENCE [LARGE SCALE GENOMIC DNA]</scope>
    <source>
        <strain evidence="5">CA043D</strain>
    </source>
</reference>
<protein>
    <recommendedName>
        <fullName evidence="6">Restriction endonuclease</fullName>
    </recommendedName>
</protein>
<organism evidence="4 5">
    <name type="scientific">Corallococcus carmarthensis</name>
    <dbReference type="NCBI Taxonomy" id="2316728"/>
    <lineage>
        <taxon>Bacteria</taxon>
        <taxon>Pseudomonadati</taxon>
        <taxon>Myxococcota</taxon>
        <taxon>Myxococcia</taxon>
        <taxon>Myxococcales</taxon>
        <taxon>Cystobacterineae</taxon>
        <taxon>Myxococcaceae</taxon>
        <taxon>Corallococcus</taxon>
    </lineage>
</organism>
<dbReference type="InterPro" id="IPR058712">
    <property type="entry name" value="SRA_ScoMcrA"/>
</dbReference>
<feature type="domain" description="ScoMcrA-like N-terminal head" evidence="2">
    <location>
        <begin position="18"/>
        <end position="100"/>
    </location>
</feature>
<keyword evidence="5" id="KW-1185">Reference proteome</keyword>
<evidence type="ECO:0000259" key="3">
    <source>
        <dbReference type="Pfam" id="PF26348"/>
    </source>
</evidence>
<dbReference type="Pfam" id="PF26348">
    <property type="entry name" value="SRA_ScoMcrA"/>
    <property type="match status" value="1"/>
</dbReference>
<dbReference type="EMBL" id="RAWE01000047">
    <property type="protein sequence ID" value="RKH02968.1"/>
    <property type="molecule type" value="Genomic_DNA"/>
</dbReference>
<evidence type="ECO:0000313" key="4">
    <source>
        <dbReference type="EMBL" id="RKH02968.1"/>
    </source>
</evidence>
<dbReference type="Pfam" id="PF26345">
    <property type="entry name" value="ScoMcrA_N"/>
    <property type="match status" value="1"/>
</dbReference>
<feature type="region of interest" description="Disordered" evidence="1">
    <location>
        <begin position="253"/>
        <end position="296"/>
    </location>
</feature>